<dbReference type="PROSITE" id="PS00093">
    <property type="entry name" value="N4_MTASE"/>
    <property type="match status" value="1"/>
</dbReference>
<evidence type="ECO:0000256" key="5">
    <source>
        <dbReference type="ARBA" id="ARBA00022747"/>
    </source>
</evidence>
<dbReference type="GO" id="GO:0015667">
    <property type="term" value="F:site-specific DNA-methyltransferase (cytosine-N4-specific) activity"/>
    <property type="evidence" value="ECO:0007669"/>
    <property type="project" value="UniProtKB-EC"/>
</dbReference>
<comment type="caution">
    <text evidence="10">The sequence shown here is derived from an EMBL/GenBank/DDBJ whole genome shotgun (WGS) entry which is preliminary data.</text>
</comment>
<evidence type="ECO:0000256" key="3">
    <source>
        <dbReference type="ARBA" id="ARBA00022679"/>
    </source>
</evidence>
<name>A0A420ZCT3_UNCK3</name>
<dbReference type="GO" id="GO:0003677">
    <property type="term" value="F:DNA binding"/>
    <property type="evidence" value="ECO:0007669"/>
    <property type="project" value="UniProtKB-KW"/>
</dbReference>
<sequence length="335" mass="38051">MKIIHGNALTILKTLPEDWFHVCITSPPYWGQRVYYGAEFTALGNEPTQKEHINSLVAVFREVRRVLRPDGTFWLNYGDMYYKGKEKHKGLPAKEKHRGLPATAMRLALAMIDDGWILLSTNIWHKPNAHPQPVKRHPALDFEYVFQFAKSEQPYFDYVGVMQDAKCGGKRRLRTVWSINKASKTGIKHVATMPEELVDLLLRASAPVVGCCSECGAPWRRVVRRVFRGKHPVECRDQLIRCGRSGGTQRITLDQTEKTEWKTLGFEPGCSCFGDTVPGRVLDPFVGSGTTLMAAQKYFLDGVGIDINELYVRDARLKLEAQHRANGKKRSHKNE</sequence>
<keyword evidence="6" id="KW-0238">DNA-binding</keyword>
<evidence type="ECO:0000256" key="2">
    <source>
        <dbReference type="ARBA" id="ARBA00022603"/>
    </source>
</evidence>
<feature type="domain" description="DNA methylase N-4/N-6" evidence="9">
    <location>
        <begin position="21"/>
        <end position="206"/>
    </location>
</feature>
<comment type="similarity">
    <text evidence="1">Belongs to the N(4)/N(6)-methyltransferase family. N(4) subfamily.</text>
</comment>
<keyword evidence="2" id="KW-0489">Methyltransferase</keyword>
<dbReference type="EMBL" id="QMNG01000010">
    <property type="protein sequence ID" value="RLC37161.1"/>
    <property type="molecule type" value="Genomic_DNA"/>
</dbReference>
<reference evidence="10 11" key="1">
    <citation type="submission" date="2018-06" db="EMBL/GenBank/DDBJ databases">
        <title>Extensive metabolic versatility and redundancy in microbially diverse, dynamic hydrothermal sediments.</title>
        <authorList>
            <person name="Dombrowski N."/>
            <person name="Teske A."/>
            <person name="Baker B.J."/>
        </authorList>
    </citation>
    <scope>NUCLEOTIDE SEQUENCE [LARGE SCALE GENOMIC DNA]</scope>
    <source>
        <strain evidence="10">B79_G16</strain>
    </source>
</reference>
<feature type="domain" description="DNA methylase N-4/N-6" evidence="9">
    <location>
        <begin position="281"/>
        <end position="315"/>
    </location>
</feature>
<evidence type="ECO:0000313" key="10">
    <source>
        <dbReference type="EMBL" id="RLC37161.1"/>
    </source>
</evidence>
<dbReference type="SUPFAM" id="SSF53335">
    <property type="entry name" value="S-adenosyl-L-methionine-dependent methyltransferases"/>
    <property type="match status" value="1"/>
</dbReference>
<evidence type="ECO:0000256" key="6">
    <source>
        <dbReference type="ARBA" id="ARBA00023125"/>
    </source>
</evidence>
<evidence type="ECO:0000313" key="11">
    <source>
        <dbReference type="Proteomes" id="UP000281261"/>
    </source>
</evidence>
<comment type="catalytic activity">
    <reaction evidence="7">
        <text>a 2'-deoxycytidine in DNA + S-adenosyl-L-methionine = an N(4)-methyl-2'-deoxycytidine in DNA + S-adenosyl-L-homocysteine + H(+)</text>
        <dbReference type="Rhea" id="RHEA:16857"/>
        <dbReference type="Rhea" id="RHEA-COMP:11369"/>
        <dbReference type="Rhea" id="RHEA-COMP:13674"/>
        <dbReference type="ChEBI" id="CHEBI:15378"/>
        <dbReference type="ChEBI" id="CHEBI:57856"/>
        <dbReference type="ChEBI" id="CHEBI:59789"/>
        <dbReference type="ChEBI" id="CHEBI:85452"/>
        <dbReference type="ChEBI" id="CHEBI:137933"/>
        <dbReference type="EC" id="2.1.1.113"/>
    </reaction>
</comment>
<dbReference type="InterPro" id="IPR002941">
    <property type="entry name" value="DNA_methylase_N4/N6"/>
</dbReference>
<evidence type="ECO:0000256" key="7">
    <source>
        <dbReference type="ARBA" id="ARBA00049120"/>
    </source>
</evidence>
<dbReference type="Pfam" id="PF01555">
    <property type="entry name" value="N6_N4_Mtase"/>
    <property type="match status" value="2"/>
</dbReference>
<dbReference type="EC" id="2.1.1.-" evidence="8"/>
<proteinExistence type="inferred from homology"/>
<dbReference type="GO" id="GO:0008170">
    <property type="term" value="F:N-methyltransferase activity"/>
    <property type="evidence" value="ECO:0007669"/>
    <property type="project" value="InterPro"/>
</dbReference>
<dbReference type="Proteomes" id="UP000281261">
    <property type="component" value="Unassembled WGS sequence"/>
</dbReference>
<evidence type="ECO:0000256" key="4">
    <source>
        <dbReference type="ARBA" id="ARBA00022691"/>
    </source>
</evidence>
<dbReference type="InterPro" id="IPR029063">
    <property type="entry name" value="SAM-dependent_MTases_sf"/>
</dbReference>
<keyword evidence="5" id="KW-0680">Restriction system</keyword>
<dbReference type="InterPro" id="IPR017985">
    <property type="entry name" value="MeTrfase_CN4_CS"/>
</dbReference>
<dbReference type="Gene3D" id="3.40.50.150">
    <property type="entry name" value="Vaccinia Virus protein VP39"/>
    <property type="match status" value="1"/>
</dbReference>
<gene>
    <name evidence="10" type="ORF">DRH29_02790</name>
</gene>
<dbReference type="InterPro" id="IPR001091">
    <property type="entry name" value="RM_Methyltransferase"/>
</dbReference>
<evidence type="ECO:0000256" key="8">
    <source>
        <dbReference type="RuleBase" id="RU362026"/>
    </source>
</evidence>
<dbReference type="AlphaFoldDB" id="A0A420ZCT3"/>
<accession>A0A420ZCT3</accession>
<evidence type="ECO:0000256" key="1">
    <source>
        <dbReference type="ARBA" id="ARBA00010203"/>
    </source>
</evidence>
<dbReference type="GO" id="GO:0009307">
    <property type="term" value="P:DNA restriction-modification system"/>
    <property type="evidence" value="ECO:0007669"/>
    <property type="project" value="UniProtKB-KW"/>
</dbReference>
<keyword evidence="3" id="KW-0808">Transferase</keyword>
<protein>
    <recommendedName>
        <fullName evidence="8">Methyltransferase</fullName>
        <ecNumber evidence="8">2.1.1.-</ecNumber>
    </recommendedName>
</protein>
<organism evidence="10 11">
    <name type="scientific">candidate division Kazan bacterium</name>
    <dbReference type="NCBI Taxonomy" id="2202143"/>
    <lineage>
        <taxon>Bacteria</taxon>
        <taxon>Bacteria division Kazan-3B-28</taxon>
    </lineage>
</organism>
<dbReference type="PRINTS" id="PR00508">
    <property type="entry name" value="S21N4MTFRASE"/>
</dbReference>
<keyword evidence="4" id="KW-0949">S-adenosyl-L-methionine</keyword>
<dbReference type="GO" id="GO:0032259">
    <property type="term" value="P:methylation"/>
    <property type="evidence" value="ECO:0007669"/>
    <property type="project" value="UniProtKB-KW"/>
</dbReference>
<evidence type="ECO:0000259" key="9">
    <source>
        <dbReference type="Pfam" id="PF01555"/>
    </source>
</evidence>